<comment type="catalytic activity">
    <reaction evidence="11">
        <text>DNA(n) + a 2'-deoxyribonucleoside 5'-triphosphate = DNA(n+1) + diphosphate</text>
        <dbReference type="Rhea" id="RHEA:22508"/>
        <dbReference type="Rhea" id="RHEA-COMP:17339"/>
        <dbReference type="Rhea" id="RHEA-COMP:17340"/>
        <dbReference type="ChEBI" id="CHEBI:33019"/>
        <dbReference type="ChEBI" id="CHEBI:61560"/>
        <dbReference type="ChEBI" id="CHEBI:173112"/>
        <dbReference type="EC" id="2.7.7.7"/>
    </reaction>
</comment>
<evidence type="ECO:0000256" key="3">
    <source>
        <dbReference type="ARBA" id="ARBA00022679"/>
    </source>
</evidence>
<evidence type="ECO:0000256" key="6">
    <source>
        <dbReference type="ARBA" id="ARBA00022723"/>
    </source>
</evidence>
<dbReference type="InterPro" id="IPR050116">
    <property type="entry name" value="DNA_polymerase-Y"/>
</dbReference>
<feature type="domain" description="UmuC" evidence="13">
    <location>
        <begin position="103"/>
        <end position="276"/>
    </location>
</feature>
<comment type="caution">
    <text evidence="14">The sequence shown here is derived from an EMBL/GenBank/DDBJ whole genome shotgun (WGS) entry which is preliminary data.</text>
</comment>
<keyword evidence="4" id="KW-0548">Nucleotidyltransferase</keyword>
<dbReference type="PANTHER" id="PTHR11076">
    <property type="entry name" value="DNA REPAIR POLYMERASE UMUC / TRANSFERASE FAMILY MEMBER"/>
    <property type="match status" value="1"/>
</dbReference>
<keyword evidence="8" id="KW-0460">Magnesium</keyword>
<feature type="region of interest" description="Disordered" evidence="12">
    <location>
        <begin position="586"/>
        <end position="627"/>
    </location>
</feature>
<dbReference type="GO" id="GO:0042276">
    <property type="term" value="P:error-prone translesion synthesis"/>
    <property type="evidence" value="ECO:0007669"/>
    <property type="project" value="TreeGrafter"/>
</dbReference>
<dbReference type="FunFam" id="3.30.1490.100:FF:000004">
    <property type="entry name" value="DNA polymerase IV"/>
    <property type="match status" value="1"/>
</dbReference>
<evidence type="ECO:0000259" key="13">
    <source>
        <dbReference type="PROSITE" id="PS50173"/>
    </source>
</evidence>
<dbReference type="InterPro" id="IPR022880">
    <property type="entry name" value="DNApol_IV"/>
</dbReference>
<dbReference type="InterPro" id="IPR017961">
    <property type="entry name" value="DNA_pol_Y-fam_little_finger"/>
</dbReference>
<evidence type="ECO:0000313" key="14">
    <source>
        <dbReference type="EMBL" id="RUP49122.1"/>
    </source>
</evidence>
<feature type="compositionally biased region" description="Polar residues" evidence="12">
    <location>
        <begin position="473"/>
        <end position="482"/>
    </location>
</feature>
<evidence type="ECO:0000256" key="2">
    <source>
        <dbReference type="ARBA" id="ARBA00016178"/>
    </source>
</evidence>
<evidence type="ECO:0000256" key="5">
    <source>
        <dbReference type="ARBA" id="ARBA00022705"/>
    </source>
</evidence>
<keyword evidence="10" id="KW-0234">DNA repair</keyword>
<dbReference type="OrthoDB" id="1747274at2759"/>
<dbReference type="SUPFAM" id="SSF100879">
    <property type="entry name" value="Lesion bypass DNA polymerase (Y-family), little finger domain"/>
    <property type="match status" value="1"/>
</dbReference>
<dbReference type="GO" id="GO:0003684">
    <property type="term" value="F:damaged DNA binding"/>
    <property type="evidence" value="ECO:0007669"/>
    <property type="project" value="InterPro"/>
</dbReference>
<keyword evidence="6" id="KW-0479">Metal-binding</keyword>
<dbReference type="Pfam" id="PF00817">
    <property type="entry name" value="IMS"/>
    <property type="match status" value="1"/>
</dbReference>
<dbReference type="PANTHER" id="PTHR11076:SF33">
    <property type="entry name" value="DNA POLYMERASE KAPPA"/>
    <property type="match status" value="1"/>
</dbReference>
<evidence type="ECO:0000256" key="11">
    <source>
        <dbReference type="ARBA" id="ARBA00049244"/>
    </source>
</evidence>
<evidence type="ECO:0000313" key="15">
    <source>
        <dbReference type="Proteomes" id="UP000268093"/>
    </source>
</evidence>
<dbReference type="Gene3D" id="3.30.160.60">
    <property type="entry name" value="Classic Zinc Finger"/>
    <property type="match status" value="1"/>
</dbReference>
<evidence type="ECO:0000256" key="10">
    <source>
        <dbReference type="ARBA" id="ARBA00023204"/>
    </source>
</evidence>
<dbReference type="EMBL" id="RBNI01002600">
    <property type="protein sequence ID" value="RUP49122.1"/>
    <property type="molecule type" value="Genomic_DNA"/>
</dbReference>
<dbReference type="PROSITE" id="PS50173">
    <property type="entry name" value="UMUC"/>
    <property type="match status" value="1"/>
</dbReference>
<dbReference type="Proteomes" id="UP000268093">
    <property type="component" value="Unassembled WGS sequence"/>
</dbReference>
<dbReference type="Gene3D" id="3.30.70.270">
    <property type="match status" value="1"/>
</dbReference>
<dbReference type="InterPro" id="IPR043502">
    <property type="entry name" value="DNA/RNA_pol_sf"/>
</dbReference>
<dbReference type="Gene3D" id="1.10.150.810">
    <property type="match status" value="2"/>
</dbReference>
<dbReference type="Gene3D" id="3.40.1170.60">
    <property type="match status" value="1"/>
</dbReference>
<keyword evidence="5" id="KW-0235">DNA replication</keyword>
<dbReference type="FunFam" id="3.40.1170.60:FF:000012">
    <property type="entry name" value="Putative DNA-directed polymerase kappa"/>
    <property type="match status" value="1"/>
</dbReference>
<keyword evidence="3" id="KW-0808">Transferase</keyword>
<dbReference type="GO" id="GO:0070987">
    <property type="term" value="P:error-free translesion synthesis"/>
    <property type="evidence" value="ECO:0007669"/>
    <property type="project" value="UniProtKB-ARBA"/>
</dbReference>
<dbReference type="SUPFAM" id="SSF56672">
    <property type="entry name" value="DNA/RNA polymerases"/>
    <property type="match status" value="2"/>
</dbReference>
<dbReference type="GO" id="GO:0005634">
    <property type="term" value="C:nucleus"/>
    <property type="evidence" value="ECO:0007669"/>
    <property type="project" value="TreeGrafter"/>
</dbReference>
<dbReference type="Pfam" id="PF11799">
    <property type="entry name" value="IMS_C"/>
    <property type="match status" value="1"/>
</dbReference>
<dbReference type="GO" id="GO:0003887">
    <property type="term" value="F:DNA-directed DNA polymerase activity"/>
    <property type="evidence" value="ECO:0007669"/>
    <property type="project" value="UniProtKB-KW"/>
</dbReference>
<proteinExistence type="predicted"/>
<dbReference type="CDD" id="cd03586">
    <property type="entry name" value="PolY_Pol_IV_kappa"/>
    <property type="match status" value="1"/>
</dbReference>
<organism evidence="14 15">
    <name type="scientific">Jimgerdemannia flammicorona</name>
    <dbReference type="NCBI Taxonomy" id="994334"/>
    <lineage>
        <taxon>Eukaryota</taxon>
        <taxon>Fungi</taxon>
        <taxon>Fungi incertae sedis</taxon>
        <taxon>Mucoromycota</taxon>
        <taxon>Mucoromycotina</taxon>
        <taxon>Endogonomycetes</taxon>
        <taxon>Endogonales</taxon>
        <taxon>Endogonaceae</taxon>
        <taxon>Jimgerdemannia</taxon>
    </lineage>
</organism>
<evidence type="ECO:0000256" key="7">
    <source>
        <dbReference type="ARBA" id="ARBA00022763"/>
    </source>
</evidence>
<dbReference type="GO" id="GO:0006260">
    <property type="term" value="P:DNA replication"/>
    <property type="evidence" value="ECO:0007669"/>
    <property type="project" value="UniProtKB-KW"/>
</dbReference>
<gene>
    <name evidence="14" type="ORF">BC936DRAFT_143254</name>
</gene>
<protein>
    <recommendedName>
        <fullName evidence="2">DNA polymerase kappa</fullName>
        <ecNumber evidence="1">2.7.7.7</ecNumber>
    </recommendedName>
</protein>
<keyword evidence="15" id="KW-1185">Reference proteome</keyword>
<dbReference type="InterPro" id="IPR036775">
    <property type="entry name" value="DNA_pol_Y-fam_lit_finger_sf"/>
</dbReference>
<name>A0A433DE40_9FUNG</name>
<dbReference type="FunFam" id="1.10.150.810:FF:000003">
    <property type="entry name" value="DNA polymerase kappa subunit"/>
    <property type="match status" value="1"/>
</dbReference>
<feature type="compositionally biased region" description="Polar residues" evidence="12">
    <location>
        <begin position="595"/>
        <end position="627"/>
    </location>
</feature>
<dbReference type="EC" id="2.7.7.7" evidence="1"/>
<evidence type="ECO:0000256" key="4">
    <source>
        <dbReference type="ARBA" id="ARBA00022695"/>
    </source>
</evidence>
<dbReference type="Gene3D" id="3.30.1490.100">
    <property type="entry name" value="DNA polymerase, Y-family, little finger domain"/>
    <property type="match status" value="1"/>
</dbReference>
<accession>A0A433DE40</accession>
<evidence type="ECO:0000256" key="9">
    <source>
        <dbReference type="ARBA" id="ARBA00022932"/>
    </source>
</evidence>
<dbReference type="InterPro" id="IPR001126">
    <property type="entry name" value="UmuC"/>
</dbReference>
<feature type="region of interest" description="Disordered" evidence="12">
    <location>
        <begin position="471"/>
        <end position="494"/>
    </location>
</feature>
<evidence type="ECO:0000256" key="12">
    <source>
        <dbReference type="SAM" id="MobiDB-lite"/>
    </source>
</evidence>
<keyword evidence="7" id="KW-0227">DNA damage</keyword>
<dbReference type="GO" id="GO:0046872">
    <property type="term" value="F:metal ion binding"/>
    <property type="evidence" value="ECO:0007669"/>
    <property type="project" value="UniProtKB-KW"/>
</dbReference>
<sequence length="627" mass="70042">MESSKTTEDHTRSLLTRLAGPSTNKAGLQSVDKEKVNKIIYEVSKGSAFFENEVKRDAAVTEKINSMLSNYEKIKTQDLTADLVIVDTQLIELDQTRDLSQHICHIDMDAFYASVEERDRPELKSKPMAVGSLGMLTTANYEARKYGVRSAMPGYIAMRLCPQLIIVPNDFAKYTEVSGQIRRIFEKYDPDFSPMSLDEYVSTSELTVEAVIEQIRDEIFRETGLTASAGIAANKMLAKICSDINKPNGQYLLPNDRYAIMEFIAKLPVRKVSVFALKHETVCKSSVASRLLTGQIYIVLGYDISGIGRVTERILEALEVKTCGDIYTQRGILYKLLSPINFGFLLRVYLGIGSTKIESDGARKSISVERTFSTLSKEEDLYNKLKEIAMKLADDLKEENLKCKTITIKLKMPSFQTVTRSKTICRYIQTGHDIFKYDAELPVSLRLMGLRASSFISSDDTQNMGLKRFFSSIPPSEMTSPSKKAKTYPASQENELDRDGVDLIKITTNDDYACPVCTHVLKNIDNTQFNAHIDICLNTVELKTILTTQRSAIMPFSSTVIGHEIQHLSHAYLIFLRPSTTFSSSRKSCSVSGTNEPQHSPSPKLTTATGSSSLLNYFGNSSRQNPG</sequence>
<dbReference type="AlphaFoldDB" id="A0A433DE40"/>
<evidence type="ECO:0000256" key="8">
    <source>
        <dbReference type="ARBA" id="ARBA00022842"/>
    </source>
</evidence>
<dbReference type="GO" id="GO:0006281">
    <property type="term" value="P:DNA repair"/>
    <property type="evidence" value="ECO:0007669"/>
    <property type="project" value="UniProtKB-KW"/>
</dbReference>
<dbReference type="InterPro" id="IPR043128">
    <property type="entry name" value="Rev_trsase/Diguanyl_cyclase"/>
</dbReference>
<reference evidence="14 15" key="1">
    <citation type="journal article" date="2018" name="New Phytol.">
        <title>Phylogenomics of Endogonaceae and evolution of mycorrhizas within Mucoromycota.</title>
        <authorList>
            <person name="Chang Y."/>
            <person name="Desiro A."/>
            <person name="Na H."/>
            <person name="Sandor L."/>
            <person name="Lipzen A."/>
            <person name="Clum A."/>
            <person name="Barry K."/>
            <person name="Grigoriev I.V."/>
            <person name="Martin F.M."/>
            <person name="Stajich J.E."/>
            <person name="Smith M.E."/>
            <person name="Bonito G."/>
            <person name="Spatafora J.W."/>
        </authorList>
    </citation>
    <scope>NUCLEOTIDE SEQUENCE [LARGE SCALE GENOMIC DNA]</scope>
    <source>
        <strain evidence="14 15">GMNB39</strain>
    </source>
</reference>
<keyword evidence="9" id="KW-0239">DNA-directed DNA polymerase</keyword>
<evidence type="ECO:0000256" key="1">
    <source>
        <dbReference type="ARBA" id="ARBA00012417"/>
    </source>
</evidence>